<evidence type="ECO:0000313" key="2">
    <source>
        <dbReference type="Proteomes" id="UP000295632"/>
    </source>
</evidence>
<dbReference type="AlphaFoldDB" id="A0A4R6TPE3"/>
<organism evidence="1 2">
    <name type="scientific">Aureibacillus halotolerans</name>
    <dbReference type="NCBI Taxonomy" id="1508390"/>
    <lineage>
        <taxon>Bacteria</taxon>
        <taxon>Bacillati</taxon>
        <taxon>Bacillota</taxon>
        <taxon>Bacilli</taxon>
        <taxon>Bacillales</taxon>
        <taxon>Bacillaceae</taxon>
        <taxon>Aureibacillus</taxon>
    </lineage>
</organism>
<sequence length="78" mass="9282">MKEIKPLLKQYRRVFERCIVEKYSYRTDYEEYLIIVYLKFYSTNVSGYLVVQKSNLRPLSLDKALEIITSVALKGTDH</sequence>
<dbReference type="EMBL" id="SNYJ01000035">
    <property type="protein sequence ID" value="TDQ31895.1"/>
    <property type="molecule type" value="Genomic_DNA"/>
</dbReference>
<name>A0A4R6TPE3_9BACI</name>
<comment type="caution">
    <text evidence="1">The sequence shown here is derived from an EMBL/GenBank/DDBJ whole genome shotgun (WGS) entry which is preliminary data.</text>
</comment>
<proteinExistence type="predicted"/>
<reference evidence="1 2" key="1">
    <citation type="submission" date="2019-03" db="EMBL/GenBank/DDBJ databases">
        <title>Genomic Encyclopedia of Type Strains, Phase IV (KMG-IV): sequencing the most valuable type-strain genomes for metagenomic binning, comparative biology and taxonomic classification.</title>
        <authorList>
            <person name="Goeker M."/>
        </authorList>
    </citation>
    <scope>NUCLEOTIDE SEQUENCE [LARGE SCALE GENOMIC DNA]</scope>
    <source>
        <strain evidence="1 2">DSM 28697</strain>
    </source>
</reference>
<protein>
    <submittedName>
        <fullName evidence="1">Uncharacterized protein</fullName>
    </submittedName>
</protein>
<accession>A0A4R6TPE3</accession>
<keyword evidence="2" id="KW-1185">Reference proteome</keyword>
<dbReference type="Proteomes" id="UP000295632">
    <property type="component" value="Unassembled WGS sequence"/>
</dbReference>
<gene>
    <name evidence="1" type="ORF">EV213_1355</name>
</gene>
<evidence type="ECO:0000313" key="1">
    <source>
        <dbReference type="EMBL" id="TDQ31895.1"/>
    </source>
</evidence>